<feature type="transmembrane region" description="Helical" evidence="1">
    <location>
        <begin position="81"/>
        <end position="104"/>
    </location>
</feature>
<evidence type="ECO:0000313" key="3">
    <source>
        <dbReference type="Proteomes" id="UP000824169"/>
    </source>
</evidence>
<keyword evidence="1" id="KW-0812">Transmembrane</keyword>
<sequence length="105" mass="11070">MAKKYKYTFTKKDGDHGGRDAGILAAVSFGLFLILSLVSFGFSGQAGTALGAVGLFAMLLSLYGCCVGFRSIIRQKLIQRSSIVGSIASGVVFILWLALFLVGVS</sequence>
<dbReference type="EMBL" id="DVOO01000022">
    <property type="protein sequence ID" value="HIV25648.1"/>
    <property type="molecule type" value="Genomic_DNA"/>
</dbReference>
<protein>
    <submittedName>
        <fullName evidence="2">Uncharacterized protein</fullName>
    </submittedName>
</protein>
<organism evidence="2 3">
    <name type="scientific">Candidatus Scatomonas pullistercoris</name>
    <dbReference type="NCBI Taxonomy" id="2840920"/>
    <lineage>
        <taxon>Bacteria</taxon>
        <taxon>Bacillati</taxon>
        <taxon>Bacillota</taxon>
        <taxon>Clostridia</taxon>
        <taxon>Lachnospirales</taxon>
        <taxon>Lachnospiraceae</taxon>
        <taxon>Lachnospiraceae incertae sedis</taxon>
        <taxon>Candidatus Scatomonas</taxon>
    </lineage>
</organism>
<dbReference type="InterPro" id="IPR046140">
    <property type="entry name" value="DUF6142"/>
</dbReference>
<keyword evidence="1" id="KW-1133">Transmembrane helix</keyword>
<feature type="transmembrane region" description="Helical" evidence="1">
    <location>
        <begin position="21"/>
        <end position="42"/>
    </location>
</feature>
<gene>
    <name evidence="2" type="ORF">IAB71_07705</name>
</gene>
<dbReference type="Proteomes" id="UP000824169">
    <property type="component" value="Unassembled WGS sequence"/>
</dbReference>
<reference evidence="2" key="1">
    <citation type="submission" date="2020-10" db="EMBL/GenBank/DDBJ databases">
        <authorList>
            <person name="Gilroy R."/>
        </authorList>
    </citation>
    <scope>NUCLEOTIDE SEQUENCE</scope>
    <source>
        <strain evidence="2">CHK188-20938</strain>
    </source>
</reference>
<evidence type="ECO:0000256" key="1">
    <source>
        <dbReference type="SAM" id="Phobius"/>
    </source>
</evidence>
<comment type="caution">
    <text evidence="2">The sequence shown here is derived from an EMBL/GenBank/DDBJ whole genome shotgun (WGS) entry which is preliminary data.</text>
</comment>
<dbReference type="AlphaFoldDB" id="A0A9D1TB04"/>
<keyword evidence="1" id="KW-0472">Membrane</keyword>
<evidence type="ECO:0000313" key="2">
    <source>
        <dbReference type="EMBL" id="HIV25648.1"/>
    </source>
</evidence>
<feature type="transmembrane region" description="Helical" evidence="1">
    <location>
        <begin position="48"/>
        <end position="69"/>
    </location>
</feature>
<name>A0A9D1TB04_9FIRM</name>
<accession>A0A9D1TB04</accession>
<dbReference type="Pfam" id="PF19639">
    <property type="entry name" value="DUF6142"/>
    <property type="match status" value="1"/>
</dbReference>
<reference evidence="2" key="2">
    <citation type="journal article" date="2021" name="PeerJ">
        <title>Extensive microbial diversity within the chicken gut microbiome revealed by metagenomics and culture.</title>
        <authorList>
            <person name="Gilroy R."/>
            <person name="Ravi A."/>
            <person name="Getino M."/>
            <person name="Pursley I."/>
            <person name="Horton D.L."/>
            <person name="Alikhan N.F."/>
            <person name="Baker D."/>
            <person name="Gharbi K."/>
            <person name="Hall N."/>
            <person name="Watson M."/>
            <person name="Adriaenssens E.M."/>
            <person name="Foster-Nyarko E."/>
            <person name="Jarju S."/>
            <person name="Secka A."/>
            <person name="Antonio M."/>
            <person name="Oren A."/>
            <person name="Chaudhuri R.R."/>
            <person name="La Ragione R."/>
            <person name="Hildebrand F."/>
            <person name="Pallen M.J."/>
        </authorList>
    </citation>
    <scope>NUCLEOTIDE SEQUENCE</scope>
    <source>
        <strain evidence="2">CHK188-20938</strain>
    </source>
</reference>
<proteinExistence type="predicted"/>